<organism evidence="8 9">
    <name type="scientific">Botryobasidium botryosum (strain FD-172 SS1)</name>
    <dbReference type="NCBI Taxonomy" id="930990"/>
    <lineage>
        <taxon>Eukaryota</taxon>
        <taxon>Fungi</taxon>
        <taxon>Dikarya</taxon>
        <taxon>Basidiomycota</taxon>
        <taxon>Agaricomycotina</taxon>
        <taxon>Agaricomycetes</taxon>
        <taxon>Cantharellales</taxon>
        <taxon>Botryobasidiaceae</taxon>
        <taxon>Botryobasidium</taxon>
    </lineage>
</organism>
<evidence type="ECO:0000256" key="7">
    <source>
        <dbReference type="RuleBase" id="RU361279"/>
    </source>
</evidence>
<feature type="binding site" evidence="6">
    <location>
        <begin position="143"/>
        <end position="151"/>
    </location>
    <ligand>
        <name>ATP</name>
        <dbReference type="ChEBI" id="CHEBI:30616"/>
    </ligand>
</feature>
<keyword evidence="2 6" id="KW-0547">Nucleotide-binding</keyword>
<dbReference type="PANTHER" id="PTHR23407">
    <property type="entry name" value="ATPASE INHIBITOR/5-FORMYLTETRAHYDROFOLATE CYCLO-LIGASE"/>
    <property type="match status" value="1"/>
</dbReference>
<dbReference type="PIRSF" id="PIRSF006806">
    <property type="entry name" value="FTHF_cligase"/>
    <property type="match status" value="1"/>
</dbReference>
<evidence type="ECO:0000256" key="1">
    <source>
        <dbReference type="ARBA" id="ARBA00010638"/>
    </source>
</evidence>
<sequence>MSTLRAQKSALRASMRATLRALPAASILSQSQRIAALVLESPQFQQSKSVSCFMSMQGEVDTTSIVEGVLKAGKQLFVPRVDEGTMHMLRVYDEDDLSTLIPGLWGIREPEWEWKGNKRETAVDGSIDFVVMPGMAFDRSFHRIGYGKGYYDRFLASFPVRPKTVALSLNEQLLAAGSVPVGKYDQPVDAIATPEGFVQPISESQTGRT</sequence>
<keyword evidence="7" id="KW-0460">Magnesium</keyword>
<dbReference type="GO" id="GO:0030272">
    <property type="term" value="F:5-formyltetrahydrofolate cyclo-ligase activity"/>
    <property type="evidence" value="ECO:0007669"/>
    <property type="project" value="UniProtKB-EC"/>
</dbReference>
<dbReference type="AlphaFoldDB" id="A0A067MLS6"/>
<dbReference type="EMBL" id="KL198026">
    <property type="protein sequence ID" value="KDQ16708.1"/>
    <property type="molecule type" value="Genomic_DNA"/>
</dbReference>
<dbReference type="InterPro" id="IPR037171">
    <property type="entry name" value="NagB/RpiA_transferase-like"/>
</dbReference>
<protein>
    <recommendedName>
        <fullName evidence="5 7">5-formyltetrahydrofolate cyclo-ligase</fullName>
        <ecNumber evidence="5 7">6.3.3.2</ecNumber>
    </recommendedName>
</protein>
<dbReference type="OrthoDB" id="2015992at2759"/>
<dbReference type="InParanoid" id="A0A067MLS6"/>
<evidence type="ECO:0000256" key="3">
    <source>
        <dbReference type="ARBA" id="ARBA00022840"/>
    </source>
</evidence>
<dbReference type="FunCoup" id="A0A067MLS6">
    <property type="interactions" value="202"/>
</dbReference>
<evidence type="ECO:0000313" key="9">
    <source>
        <dbReference type="Proteomes" id="UP000027195"/>
    </source>
</evidence>
<dbReference type="GO" id="GO:0009396">
    <property type="term" value="P:folic acid-containing compound biosynthetic process"/>
    <property type="evidence" value="ECO:0007669"/>
    <property type="project" value="TreeGrafter"/>
</dbReference>
<dbReference type="Pfam" id="PF01812">
    <property type="entry name" value="5-FTHF_cyc-lig"/>
    <property type="match status" value="1"/>
</dbReference>
<name>A0A067MLS6_BOTB1</name>
<dbReference type="Gene3D" id="3.40.50.10420">
    <property type="entry name" value="NagB/RpiA/CoA transferase-like"/>
    <property type="match status" value="1"/>
</dbReference>
<dbReference type="SUPFAM" id="SSF100950">
    <property type="entry name" value="NagB/RpiA/CoA transferase-like"/>
    <property type="match status" value="1"/>
</dbReference>
<dbReference type="GO" id="GO:0046872">
    <property type="term" value="F:metal ion binding"/>
    <property type="evidence" value="ECO:0007669"/>
    <property type="project" value="UniProtKB-KW"/>
</dbReference>
<keyword evidence="7" id="KW-0479">Metal-binding</keyword>
<dbReference type="PANTHER" id="PTHR23407:SF1">
    <property type="entry name" value="5-FORMYLTETRAHYDROFOLATE CYCLO-LIGASE"/>
    <property type="match status" value="1"/>
</dbReference>
<keyword evidence="9" id="KW-1185">Reference proteome</keyword>
<dbReference type="STRING" id="930990.A0A067MLS6"/>
<comment type="similarity">
    <text evidence="1 7">Belongs to the 5-formyltetrahydrofolate cyclo-ligase family.</text>
</comment>
<dbReference type="InterPro" id="IPR024185">
    <property type="entry name" value="FTHF_cligase-like_sf"/>
</dbReference>
<feature type="binding site" evidence="6">
    <location>
        <begin position="8"/>
        <end position="12"/>
    </location>
    <ligand>
        <name>ATP</name>
        <dbReference type="ChEBI" id="CHEBI:30616"/>
    </ligand>
</feature>
<evidence type="ECO:0000256" key="4">
    <source>
        <dbReference type="ARBA" id="ARBA00036539"/>
    </source>
</evidence>
<evidence type="ECO:0000313" key="8">
    <source>
        <dbReference type="EMBL" id="KDQ16708.1"/>
    </source>
</evidence>
<dbReference type="GO" id="GO:0035999">
    <property type="term" value="P:tetrahydrofolate interconversion"/>
    <property type="evidence" value="ECO:0007669"/>
    <property type="project" value="TreeGrafter"/>
</dbReference>
<evidence type="ECO:0000256" key="2">
    <source>
        <dbReference type="ARBA" id="ARBA00022741"/>
    </source>
</evidence>
<proteinExistence type="inferred from homology"/>
<evidence type="ECO:0000256" key="6">
    <source>
        <dbReference type="PIRSR" id="PIRSR006806-1"/>
    </source>
</evidence>
<feature type="binding site" evidence="6">
    <location>
        <position position="54"/>
    </location>
    <ligand>
        <name>substrate</name>
    </ligand>
</feature>
<dbReference type="HOGENOM" id="CLU_066245_2_1_1"/>
<feature type="binding site" evidence="6">
    <location>
        <position position="59"/>
    </location>
    <ligand>
        <name>substrate</name>
    </ligand>
</feature>
<reference evidence="9" key="1">
    <citation type="journal article" date="2014" name="Proc. Natl. Acad. Sci. U.S.A.">
        <title>Extensive sampling of basidiomycete genomes demonstrates inadequacy of the white-rot/brown-rot paradigm for wood decay fungi.</title>
        <authorList>
            <person name="Riley R."/>
            <person name="Salamov A.A."/>
            <person name="Brown D.W."/>
            <person name="Nagy L.G."/>
            <person name="Floudas D."/>
            <person name="Held B.W."/>
            <person name="Levasseur A."/>
            <person name="Lombard V."/>
            <person name="Morin E."/>
            <person name="Otillar R."/>
            <person name="Lindquist E.A."/>
            <person name="Sun H."/>
            <person name="LaButti K.M."/>
            <person name="Schmutz J."/>
            <person name="Jabbour D."/>
            <person name="Luo H."/>
            <person name="Baker S.E."/>
            <person name="Pisabarro A.G."/>
            <person name="Walton J.D."/>
            <person name="Blanchette R.A."/>
            <person name="Henrissat B."/>
            <person name="Martin F."/>
            <person name="Cullen D."/>
            <person name="Hibbett D.S."/>
            <person name="Grigoriev I.V."/>
        </authorList>
    </citation>
    <scope>NUCLEOTIDE SEQUENCE [LARGE SCALE GENOMIC DNA]</scope>
    <source>
        <strain evidence="9">FD-172 SS1</strain>
    </source>
</reference>
<dbReference type="GO" id="GO:0005739">
    <property type="term" value="C:mitochondrion"/>
    <property type="evidence" value="ECO:0007669"/>
    <property type="project" value="TreeGrafter"/>
</dbReference>
<evidence type="ECO:0000256" key="5">
    <source>
        <dbReference type="ARBA" id="ARBA00038966"/>
    </source>
</evidence>
<gene>
    <name evidence="8" type="ORF">BOTBODRAFT_30625</name>
</gene>
<comment type="catalytic activity">
    <reaction evidence="4 7">
        <text>(6S)-5-formyl-5,6,7,8-tetrahydrofolate + ATP = (6R)-5,10-methenyltetrahydrofolate + ADP + phosphate</text>
        <dbReference type="Rhea" id="RHEA:10488"/>
        <dbReference type="ChEBI" id="CHEBI:30616"/>
        <dbReference type="ChEBI" id="CHEBI:43474"/>
        <dbReference type="ChEBI" id="CHEBI:57455"/>
        <dbReference type="ChEBI" id="CHEBI:57457"/>
        <dbReference type="ChEBI" id="CHEBI:456216"/>
        <dbReference type="EC" id="6.3.3.2"/>
    </reaction>
</comment>
<dbReference type="InterPro" id="IPR002698">
    <property type="entry name" value="FTHF_cligase"/>
</dbReference>
<dbReference type="Proteomes" id="UP000027195">
    <property type="component" value="Unassembled WGS sequence"/>
</dbReference>
<keyword evidence="3 6" id="KW-0067">ATP-binding</keyword>
<dbReference type="NCBIfam" id="TIGR02727">
    <property type="entry name" value="MTHFS_bact"/>
    <property type="match status" value="1"/>
</dbReference>
<accession>A0A067MLS6</accession>
<comment type="cofactor">
    <cofactor evidence="7">
        <name>Mg(2+)</name>
        <dbReference type="ChEBI" id="CHEBI:18420"/>
    </cofactor>
</comment>
<dbReference type="EC" id="6.3.3.2" evidence="5 7"/>
<dbReference type="GO" id="GO:0005524">
    <property type="term" value="F:ATP binding"/>
    <property type="evidence" value="ECO:0007669"/>
    <property type="project" value="UniProtKB-KW"/>
</dbReference>